<accession>A0ABW4E0S3</accession>
<evidence type="ECO:0000256" key="3">
    <source>
        <dbReference type="ARBA" id="ARBA00022729"/>
    </source>
</evidence>
<dbReference type="InterPro" id="IPR006311">
    <property type="entry name" value="TAT_signal"/>
</dbReference>
<evidence type="ECO:0000256" key="2">
    <source>
        <dbReference type="ARBA" id="ARBA00022723"/>
    </source>
</evidence>
<dbReference type="PANTHER" id="PTHR30632:SF14">
    <property type="entry name" value="TUNGSTATE_MOLYBDATE_CHROMATE-BINDING PROTEIN MODA"/>
    <property type="match status" value="1"/>
</dbReference>
<organism evidence="5 6">
    <name type="scientific">Paracoccus nototheniae</name>
    <dbReference type="NCBI Taxonomy" id="2489002"/>
    <lineage>
        <taxon>Bacteria</taxon>
        <taxon>Pseudomonadati</taxon>
        <taxon>Pseudomonadota</taxon>
        <taxon>Alphaproteobacteria</taxon>
        <taxon>Rhodobacterales</taxon>
        <taxon>Paracoccaceae</taxon>
        <taxon>Paracoccus</taxon>
    </lineage>
</organism>
<comment type="caution">
    <text evidence="5">The sequence shown here is derived from an EMBL/GenBank/DDBJ whole genome shotgun (WGS) entry which is preliminary data.</text>
</comment>
<dbReference type="SUPFAM" id="SSF53850">
    <property type="entry name" value="Periplasmic binding protein-like II"/>
    <property type="match status" value="1"/>
</dbReference>
<dbReference type="InterPro" id="IPR005950">
    <property type="entry name" value="ModA"/>
</dbReference>
<evidence type="ECO:0000256" key="1">
    <source>
        <dbReference type="ARBA" id="ARBA00009175"/>
    </source>
</evidence>
<dbReference type="Gene3D" id="3.40.190.10">
    <property type="entry name" value="Periplasmic binding protein-like II"/>
    <property type="match status" value="2"/>
</dbReference>
<proteinExistence type="inferred from homology"/>
<keyword evidence="3 4" id="KW-0732">Signal</keyword>
<dbReference type="PROSITE" id="PS51318">
    <property type="entry name" value="TAT"/>
    <property type="match status" value="1"/>
</dbReference>
<sequence>MPALSRRLMLATSLAGLLLPHLAQAQQDAPVVAAASDLQFALTRIAGDFTDQTGMRVRLTFGSTGNFARQIRAGAPFQIFLAADESFVADLHADGLTQDAGDLYALGRIVLIAPKGGDLTPDPQMDHLAAMLRAGGITRFAIANPDHAPYGLRAREALMARGLWDAISPTLVLGENVSQAAQFALSGEASGGIIALSLALAPELAGRGDVALIPQDMHQPLRQRMVLLQGAGPVAQAFYAYLQGPEARAVMQRYGFDLPQD</sequence>
<dbReference type="InterPro" id="IPR050682">
    <property type="entry name" value="ModA/WtpA"/>
</dbReference>
<name>A0ABW4E0S3_9RHOB</name>
<feature type="chain" id="PRO_5047305360" evidence="4">
    <location>
        <begin position="26"/>
        <end position="261"/>
    </location>
</feature>
<dbReference type="CDD" id="cd13539">
    <property type="entry name" value="PBP2_AvModA"/>
    <property type="match status" value="1"/>
</dbReference>
<dbReference type="PIRSF" id="PIRSF004846">
    <property type="entry name" value="ModA"/>
    <property type="match status" value="1"/>
</dbReference>
<evidence type="ECO:0000256" key="4">
    <source>
        <dbReference type="SAM" id="SignalP"/>
    </source>
</evidence>
<dbReference type="EMBL" id="JBHTOQ010000038">
    <property type="protein sequence ID" value="MFD1483149.1"/>
    <property type="molecule type" value="Genomic_DNA"/>
</dbReference>
<feature type="signal peptide" evidence="4">
    <location>
        <begin position="1"/>
        <end position="25"/>
    </location>
</feature>
<dbReference type="PANTHER" id="PTHR30632">
    <property type="entry name" value="MOLYBDATE-BINDING PERIPLASMIC PROTEIN"/>
    <property type="match status" value="1"/>
</dbReference>
<comment type="similarity">
    <text evidence="1">Belongs to the bacterial solute-binding protein ModA family.</text>
</comment>
<dbReference type="Pfam" id="PF13531">
    <property type="entry name" value="SBP_bac_11"/>
    <property type="match status" value="1"/>
</dbReference>
<keyword evidence="2" id="KW-0479">Metal-binding</keyword>
<dbReference type="RefSeq" id="WP_131575429.1">
    <property type="nucleotide sequence ID" value="NZ_CBCSAJ010000050.1"/>
</dbReference>
<keyword evidence="6" id="KW-1185">Reference proteome</keyword>
<evidence type="ECO:0000313" key="6">
    <source>
        <dbReference type="Proteomes" id="UP001597302"/>
    </source>
</evidence>
<dbReference type="Proteomes" id="UP001597302">
    <property type="component" value="Unassembled WGS sequence"/>
</dbReference>
<dbReference type="NCBIfam" id="TIGR01256">
    <property type="entry name" value="modA"/>
    <property type="match status" value="1"/>
</dbReference>
<evidence type="ECO:0000313" key="5">
    <source>
        <dbReference type="EMBL" id="MFD1483149.1"/>
    </source>
</evidence>
<dbReference type="InterPro" id="IPR044084">
    <property type="entry name" value="AvModA-like_subst-bd"/>
</dbReference>
<reference evidence="6" key="1">
    <citation type="journal article" date="2019" name="Int. J. Syst. Evol. Microbiol.">
        <title>The Global Catalogue of Microorganisms (GCM) 10K type strain sequencing project: providing services to taxonomists for standard genome sequencing and annotation.</title>
        <authorList>
            <consortium name="The Broad Institute Genomics Platform"/>
            <consortium name="The Broad Institute Genome Sequencing Center for Infectious Disease"/>
            <person name="Wu L."/>
            <person name="Ma J."/>
        </authorList>
    </citation>
    <scope>NUCLEOTIDE SEQUENCE [LARGE SCALE GENOMIC DNA]</scope>
    <source>
        <strain evidence="6">CCM 8875</strain>
    </source>
</reference>
<protein>
    <submittedName>
        <fullName evidence="5">Molybdate ABC transporter substrate-binding protein</fullName>
    </submittedName>
</protein>
<gene>
    <name evidence="5" type="primary">modA</name>
    <name evidence="5" type="ORF">ACFQ5P_17775</name>
</gene>